<protein>
    <recommendedName>
        <fullName evidence="3">Acetyltransferase</fullName>
    </recommendedName>
</protein>
<evidence type="ECO:0000313" key="2">
    <source>
        <dbReference type="Proteomes" id="UP000050949"/>
    </source>
</evidence>
<dbReference type="RefSeq" id="WP_051225263.1">
    <property type="nucleotide sequence ID" value="NZ_AUEH01000019.1"/>
</dbReference>
<dbReference type="Proteomes" id="UP000050949">
    <property type="component" value="Unassembled WGS sequence"/>
</dbReference>
<organism evidence="1 2">
    <name type="scientific">Schleiferilactobacillus harbinensis DSM 16991</name>
    <dbReference type="NCBI Taxonomy" id="1122147"/>
    <lineage>
        <taxon>Bacteria</taxon>
        <taxon>Bacillati</taxon>
        <taxon>Bacillota</taxon>
        <taxon>Bacilli</taxon>
        <taxon>Lactobacillales</taxon>
        <taxon>Lactobacillaceae</taxon>
        <taxon>Schleiferilactobacillus</taxon>
    </lineage>
</organism>
<comment type="caution">
    <text evidence="1">The sequence shown here is derived from an EMBL/GenBank/DDBJ whole genome shotgun (WGS) entry which is preliminary data.</text>
</comment>
<gene>
    <name evidence="1" type="ORF">FC91_GL000375</name>
</gene>
<dbReference type="AlphaFoldDB" id="A0A0R1XCM5"/>
<dbReference type="EMBL" id="AZFW01000095">
    <property type="protein sequence ID" value="KRM25899.1"/>
    <property type="molecule type" value="Genomic_DNA"/>
</dbReference>
<dbReference type="PATRIC" id="fig|1122147.4.peg.390"/>
<proteinExistence type="predicted"/>
<accession>A0A0R1XCM5</accession>
<evidence type="ECO:0000313" key="1">
    <source>
        <dbReference type="EMBL" id="KRM25899.1"/>
    </source>
</evidence>
<evidence type="ECO:0008006" key="3">
    <source>
        <dbReference type="Google" id="ProtNLM"/>
    </source>
</evidence>
<dbReference type="eggNOG" id="COG0456">
    <property type="taxonomic scope" value="Bacteria"/>
</dbReference>
<reference evidence="1 2" key="1">
    <citation type="journal article" date="2015" name="Genome Announc.">
        <title>Expanding the biotechnology potential of lactobacilli through comparative genomics of 213 strains and associated genera.</title>
        <authorList>
            <person name="Sun Z."/>
            <person name="Harris H.M."/>
            <person name="McCann A."/>
            <person name="Guo C."/>
            <person name="Argimon S."/>
            <person name="Zhang W."/>
            <person name="Yang X."/>
            <person name="Jeffery I.B."/>
            <person name="Cooney J.C."/>
            <person name="Kagawa T.F."/>
            <person name="Liu W."/>
            <person name="Song Y."/>
            <person name="Salvetti E."/>
            <person name="Wrobel A."/>
            <person name="Rasinkangas P."/>
            <person name="Parkhill J."/>
            <person name="Rea M.C."/>
            <person name="O'Sullivan O."/>
            <person name="Ritari J."/>
            <person name="Douillard F.P."/>
            <person name="Paul Ross R."/>
            <person name="Yang R."/>
            <person name="Briner A.E."/>
            <person name="Felis G.E."/>
            <person name="de Vos W.M."/>
            <person name="Barrangou R."/>
            <person name="Klaenhammer T.R."/>
            <person name="Caufield P.W."/>
            <person name="Cui Y."/>
            <person name="Zhang H."/>
            <person name="O'Toole P.W."/>
        </authorList>
    </citation>
    <scope>NUCLEOTIDE SEQUENCE [LARGE SCALE GENOMIC DNA]</scope>
    <source>
        <strain evidence="1 2">DSM 16991</strain>
    </source>
</reference>
<dbReference type="OrthoDB" id="2286959at2"/>
<sequence>MTQVEVEQLLACVSQAMPIWRTYRAHPEHAKFYRDTAGEPVGLLVFTTNAFHPHALGMAVYAPAADLFPQILADAQKEVHRQHKDRLVTWEYRPFSAFTDWLLAQQGFAVWRETVMPTVQLADITVSVAPSADLLTLADIQADPEIRTQLLAMSLADYRRVHAINPMADTTPQQWAQTVFPDVLPSAPLALVRQNRVAAYTFPFEDDPGILTFGWLGAVRAADLWPLQAAQICWARQQGMTGLSGEFDSTDPLALATYRHWPFTPAPDYTMVGKNITLDGLTFTQ</sequence>
<name>A0A0R1XCM5_9LACO</name>